<dbReference type="InterPro" id="IPR005119">
    <property type="entry name" value="LysR_subst-bd"/>
</dbReference>
<dbReference type="PANTHER" id="PTHR30419">
    <property type="entry name" value="HTH-TYPE TRANSCRIPTIONAL REGULATOR YBHD"/>
    <property type="match status" value="1"/>
</dbReference>
<dbReference type="Pfam" id="PF00126">
    <property type="entry name" value="HTH_1"/>
    <property type="match status" value="1"/>
</dbReference>
<dbReference type="InterPro" id="IPR050950">
    <property type="entry name" value="HTH-type_LysR_regulators"/>
</dbReference>
<dbReference type="SUPFAM" id="SSF46785">
    <property type="entry name" value="Winged helix' DNA-binding domain"/>
    <property type="match status" value="1"/>
</dbReference>
<keyword evidence="4" id="KW-0804">Transcription</keyword>
<evidence type="ECO:0000313" key="7">
    <source>
        <dbReference type="Proteomes" id="UP000306236"/>
    </source>
</evidence>
<dbReference type="RefSeq" id="WP_136406369.1">
    <property type="nucleotide sequence ID" value="NZ_JARXRQ010000002.1"/>
</dbReference>
<dbReference type="GO" id="GO:0003700">
    <property type="term" value="F:DNA-binding transcription factor activity"/>
    <property type="evidence" value="ECO:0007669"/>
    <property type="project" value="InterPro"/>
</dbReference>
<feature type="domain" description="HTH lysR-type" evidence="5">
    <location>
        <begin position="3"/>
        <end position="60"/>
    </location>
</feature>
<accession>A0A4S5BLL8</accession>
<dbReference type="InterPro" id="IPR036390">
    <property type="entry name" value="WH_DNA-bd_sf"/>
</dbReference>
<evidence type="ECO:0000256" key="4">
    <source>
        <dbReference type="ARBA" id="ARBA00023163"/>
    </source>
</evidence>
<evidence type="ECO:0000256" key="2">
    <source>
        <dbReference type="ARBA" id="ARBA00023015"/>
    </source>
</evidence>
<keyword evidence="2" id="KW-0805">Transcription regulation</keyword>
<dbReference type="Pfam" id="PF03466">
    <property type="entry name" value="LysR_substrate"/>
    <property type="match status" value="1"/>
</dbReference>
<dbReference type="SUPFAM" id="SSF53850">
    <property type="entry name" value="Periplasmic binding protein-like II"/>
    <property type="match status" value="1"/>
</dbReference>
<evidence type="ECO:0000256" key="1">
    <source>
        <dbReference type="ARBA" id="ARBA00009437"/>
    </source>
</evidence>
<gene>
    <name evidence="6" type="ORF">E8K88_09165</name>
</gene>
<comment type="caution">
    <text evidence="6">The sequence shown here is derived from an EMBL/GenBank/DDBJ whole genome shotgun (WGS) entry which is preliminary data.</text>
</comment>
<evidence type="ECO:0000256" key="3">
    <source>
        <dbReference type="ARBA" id="ARBA00023125"/>
    </source>
</evidence>
<keyword evidence="3" id="KW-0238">DNA-binding</keyword>
<dbReference type="Proteomes" id="UP000306236">
    <property type="component" value="Unassembled WGS sequence"/>
</dbReference>
<dbReference type="GO" id="GO:0005829">
    <property type="term" value="C:cytosol"/>
    <property type="evidence" value="ECO:0007669"/>
    <property type="project" value="TreeGrafter"/>
</dbReference>
<dbReference type="GO" id="GO:0003677">
    <property type="term" value="F:DNA binding"/>
    <property type="evidence" value="ECO:0007669"/>
    <property type="project" value="UniProtKB-KW"/>
</dbReference>
<keyword evidence="7" id="KW-1185">Reference proteome</keyword>
<dbReference type="PANTHER" id="PTHR30419:SF2">
    <property type="entry name" value="LYSR FAMILY TRANSCRIPTIONAL REGULATOR"/>
    <property type="match status" value="1"/>
</dbReference>
<dbReference type="OrthoDB" id="9785974at2"/>
<dbReference type="EMBL" id="SSWX01000010">
    <property type="protein sequence ID" value="THJ33444.1"/>
    <property type="molecule type" value="Genomic_DNA"/>
</dbReference>
<dbReference type="PROSITE" id="PS50931">
    <property type="entry name" value="HTH_LYSR"/>
    <property type="match status" value="1"/>
</dbReference>
<evidence type="ECO:0000313" key="6">
    <source>
        <dbReference type="EMBL" id="THJ33444.1"/>
    </source>
</evidence>
<sequence length="296" mass="32387">MLPNLDSIQLFLCAVQSKSISKAAEINHISLSAASRRLSQLEHRFGVALLERRADGVSATAAGQTLVQYAEVLLAQVEQMRSAVSDYAQGAMAKLHLAANVSALSHHLPEQLGAWSQLFPNIRIEVSEARSAVIVDWVRQGIADLGIVTALPEPSLKYTPYVSDPLCAIVPLAHAWPHTHLRFADLLGEPFIGLDKDAASTQQMLQQAQRLGQPLRQSIQVQSFEAMCRLVAAQQGVAILPKVVATGFRQPGAFRLLELDDEWAQQRQMFVCTRQGSLAAPLARFVQHLLQPLPAQ</sequence>
<dbReference type="Gene3D" id="3.40.190.290">
    <property type="match status" value="1"/>
</dbReference>
<dbReference type="Gene3D" id="1.10.10.10">
    <property type="entry name" value="Winged helix-like DNA-binding domain superfamily/Winged helix DNA-binding domain"/>
    <property type="match status" value="1"/>
</dbReference>
<proteinExistence type="inferred from homology"/>
<evidence type="ECO:0000259" key="5">
    <source>
        <dbReference type="PROSITE" id="PS50931"/>
    </source>
</evidence>
<comment type="similarity">
    <text evidence="1">Belongs to the LysR transcriptional regulatory family.</text>
</comment>
<name>A0A4S5BLL8_9BURK</name>
<dbReference type="InterPro" id="IPR000847">
    <property type="entry name" value="LysR_HTH_N"/>
</dbReference>
<organism evidence="6 7">
    <name type="scientific">Lampropedia aestuarii</name>
    <dbReference type="NCBI Taxonomy" id="2562762"/>
    <lineage>
        <taxon>Bacteria</taxon>
        <taxon>Pseudomonadati</taxon>
        <taxon>Pseudomonadota</taxon>
        <taxon>Betaproteobacteria</taxon>
        <taxon>Burkholderiales</taxon>
        <taxon>Comamonadaceae</taxon>
        <taxon>Lampropedia</taxon>
    </lineage>
</organism>
<reference evidence="6 7" key="1">
    <citation type="submission" date="2019-04" db="EMBL/GenBank/DDBJ databases">
        <title>Lampropedia sp YIM MLB12 draf genome.</title>
        <authorList>
            <person name="Wang Y.-X."/>
        </authorList>
    </citation>
    <scope>NUCLEOTIDE SEQUENCE [LARGE SCALE GENOMIC DNA]</scope>
    <source>
        <strain evidence="6 7">YIM MLB12</strain>
    </source>
</reference>
<dbReference type="InterPro" id="IPR036388">
    <property type="entry name" value="WH-like_DNA-bd_sf"/>
</dbReference>
<protein>
    <submittedName>
        <fullName evidence="6">LysR family transcriptional regulator</fullName>
    </submittedName>
</protein>
<dbReference type="AlphaFoldDB" id="A0A4S5BLL8"/>